<evidence type="ECO:0000313" key="2">
    <source>
        <dbReference type="Proteomes" id="UP000076858"/>
    </source>
</evidence>
<gene>
    <name evidence="1" type="ORF">APZ42_012920</name>
</gene>
<protein>
    <submittedName>
        <fullName evidence="1">Uncharacterized protein</fullName>
    </submittedName>
</protein>
<comment type="caution">
    <text evidence="1">The sequence shown here is derived from an EMBL/GenBank/DDBJ whole genome shotgun (WGS) entry which is preliminary data.</text>
</comment>
<sequence>MNKAQVKTCNWGRENTVKVVLNRNLISFGKPIIVRLSNTTMKAWRTNILSLIYLVKEMLDAVYETALTGRRNQDPVERFFGIVRSINDTPTAHSWLQVFRILSLYQPSKRVVTNANVDDGENGEKIQILVQYKECLLQRFKDSLEYAVKLRHSLREKLENEFLCRYVEKLEEDPNCDTTENILVYYMCGYQLNTRAWAIKCEDCKSMMSTTEEYLPDEFQAAKFTLCSTRGGLKLATPAMSHTFREVEKIIKK</sequence>
<name>A0A162RCC4_9CRUS</name>
<keyword evidence="2" id="KW-1185">Reference proteome</keyword>
<reference evidence="1 2" key="1">
    <citation type="submission" date="2016-03" db="EMBL/GenBank/DDBJ databases">
        <title>EvidentialGene: Evidence-directed Construction of Genes on Genomes.</title>
        <authorList>
            <person name="Gilbert D.G."/>
            <person name="Choi J.-H."/>
            <person name="Mockaitis K."/>
            <person name="Colbourne J."/>
            <person name="Pfrender M."/>
        </authorList>
    </citation>
    <scope>NUCLEOTIDE SEQUENCE [LARGE SCALE GENOMIC DNA]</scope>
    <source>
        <strain evidence="1 2">Xinb3</strain>
        <tissue evidence="1">Complete organism</tissue>
    </source>
</reference>
<dbReference type="AlphaFoldDB" id="A0A162RCC4"/>
<evidence type="ECO:0000313" key="1">
    <source>
        <dbReference type="EMBL" id="KZS20399.1"/>
    </source>
</evidence>
<organism evidence="1 2">
    <name type="scientific">Daphnia magna</name>
    <dbReference type="NCBI Taxonomy" id="35525"/>
    <lineage>
        <taxon>Eukaryota</taxon>
        <taxon>Metazoa</taxon>
        <taxon>Ecdysozoa</taxon>
        <taxon>Arthropoda</taxon>
        <taxon>Crustacea</taxon>
        <taxon>Branchiopoda</taxon>
        <taxon>Diplostraca</taxon>
        <taxon>Cladocera</taxon>
        <taxon>Anomopoda</taxon>
        <taxon>Daphniidae</taxon>
        <taxon>Daphnia</taxon>
    </lineage>
</organism>
<dbReference type="Proteomes" id="UP000076858">
    <property type="component" value="Unassembled WGS sequence"/>
</dbReference>
<proteinExistence type="predicted"/>
<accession>A0A162RCC4</accession>
<dbReference type="EMBL" id="LRGB01000197">
    <property type="protein sequence ID" value="KZS20399.1"/>
    <property type="molecule type" value="Genomic_DNA"/>
</dbReference>